<gene>
    <name evidence="2" type="ORF">A4H34_00900</name>
</gene>
<dbReference type="Pfam" id="PF12277">
    <property type="entry name" value="DUF3618"/>
    <property type="match status" value="1"/>
</dbReference>
<keyword evidence="3" id="KW-1185">Reference proteome</keyword>
<protein>
    <recommendedName>
        <fullName evidence="4">DUF3618 domain-containing protein</fullName>
    </recommendedName>
</protein>
<feature type="transmembrane region" description="Helical" evidence="1">
    <location>
        <begin position="75"/>
        <end position="95"/>
    </location>
</feature>
<dbReference type="RefSeq" id="WP_064230756.1">
    <property type="nucleotide sequence ID" value="NZ_LVZK01000001.1"/>
</dbReference>
<keyword evidence="1" id="KW-1133">Transmembrane helix</keyword>
<dbReference type="AlphaFoldDB" id="A0A179B324"/>
<sequence length="104" mass="11051">MSNKPNDDDKDIEQIEANLAATRESMTATVNELAARLNPSTLAEDAKKQVKAKASHAAETVKGVVSDAKRGDRRALAIVGGAAAAVVGVLALKFARRRRAKKRV</sequence>
<name>A0A179B324_9ACTO</name>
<dbReference type="Proteomes" id="UP000078368">
    <property type="component" value="Unassembled WGS sequence"/>
</dbReference>
<proteinExistence type="predicted"/>
<organism evidence="2 3">
    <name type="scientific">Peptidiphaga gingivicola</name>
    <dbReference type="NCBI Taxonomy" id="2741497"/>
    <lineage>
        <taxon>Bacteria</taxon>
        <taxon>Bacillati</taxon>
        <taxon>Actinomycetota</taxon>
        <taxon>Actinomycetes</taxon>
        <taxon>Actinomycetales</taxon>
        <taxon>Actinomycetaceae</taxon>
        <taxon>Peptidiphaga</taxon>
    </lineage>
</organism>
<comment type="caution">
    <text evidence="2">The sequence shown here is derived from an EMBL/GenBank/DDBJ whole genome shotgun (WGS) entry which is preliminary data.</text>
</comment>
<dbReference type="InterPro" id="IPR022062">
    <property type="entry name" value="DUF3618"/>
</dbReference>
<evidence type="ECO:0000256" key="1">
    <source>
        <dbReference type="SAM" id="Phobius"/>
    </source>
</evidence>
<reference evidence="2 3" key="1">
    <citation type="submission" date="2016-04" db="EMBL/GenBank/DDBJ databases">
        <title>Peptidophaga gingivicola gen. nov., sp. nov., isolated from human subgingival plaque.</title>
        <authorList>
            <person name="Beall C.J."/>
            <person name="Mokrzan E.M."/>
            <person name="Griffen A.L."/>
            <person name="Leys E.J."/>
        </authorList>
    </citation>
    <scope>NUCLEOTIDE SEQUENCE [LARGE SCALE GENOMIC DNA]</scope>
    <source>
        <strain evidence="2 3">BA112</strain>
    </source>
</reference>
<dbReference type="EMBL" id="LVZK01000001">
    <property type="protein sequence ID" value="OAP85785.1"/>
    <property type="molecule type" value="Genomic_DNA"/>
</dbReference>
<dbReference type="STRING" id="1823756.A4H34_00900"/>
<keyword evidence="1" id="KW-0812">Transmembrane</keyword>
<accession>A0A179B324</accession>
<evidence type="ECO:0000313" key="3">
    <source>
        <dbReference type="Proteomes" id="UP000078368"/>
    </source>
</evidence>
<evidence type="ECO:0000313" key="2">
    <source>
        <dbReference type="EMBL" id="OAP85785.1"/>
    </source>
</evidence>
<keyword evidence="1" id="KW-0472">Membrane</keyword>
<evidence type="ECO:0008006" key="4">
    <source>
        <dbReference type="Google" id="ProtNLM"/>
    </source>
</evidence>